<gene>
    <name evidence="2" type="ORF">GMARGA_LOCUS14692</name>
</gene>
<name>A0ABN7V5M9_GIGMA</name>
<comment type="caution">
    <text evidence="2">The sequence shown here is derived from an EMBL/GenBank/DDBJ whole genome shotgun (WGS) entry which is preliminary data.</text>
</comment>
<evidence type="ECO:0000313" key="2">
    <source>
        <dbReference type="EMBL" id="CAG8734251.1"/>
    </source>
</evidence>
<keyword evidence="3" id="KW-1185">Reference proteome</keyword>
<keyword evidence="1" id="KW-1133">Transmembrane helix</keyword>
<organism evidence="2 3">
    <name type="scientific">Gigaspora margarita</name>
    <dbReference type="NCBI Taxonomy" id="4874"/>
    <lineage>
        <taxon>Eukaryota</taxon>
        <taxon>Fungi</taxon>
        <taxon>Fungi incertae sedis</taxon>
        <taxon>Mucoromycota</taxon>
        <taxon>Glomeromycotina</taxon>
        <taxon>Glomeromycetes</taxon>
        <taxon>Diversisporales</taxon>
        <taxon>Gigasporaceae</taxon>
        <taxon>Gigaspora</taxon>
    </lineage>
</organism>
<accession>A0ABN7V5M9</accession>
<dbReference type="Proteomes" id="UP000789901">
    <property type="component" value="Unassembled WGS sequence"/>
</dbReference>
<evidence type="ECO:0000256" key="1">
    <source>
        <dbReference type="SAM" id="Phobius"/>
    </source>
</evidence>
<evidence type="ECO:0000313" key="3">
    <source>
        <dbReference type="Proteomes" id="UP000789901"/>
    </source>
</evidence>
<feature type="transmembrane region" description="Helical" evidence="1">
    <location>
        <begin position="20"/>
        <end position="40"/>
    </location>
</feature>
<reference evidence="2 3" key="1">
    <citation type="submission" date="2021-06" db="EMBL/GenBank/DDBJ databases">
        <authorList>
            <person name="Kallberg Y."/>
            <person name="Tangrot J."/>
            <person name="Rosling A."/>
        </authorList>
    </citation>
    <scope>NUCLEOTIDE SEQUENCE [LARGE SCALE GENOMIC DNA]</scope>
    <source>
        <strain evidence="2 3">120-4 pot B 10/14</strain>
    </source>
</reference>
<keyword evidence="1" id="KW-0472">Membrane</keyword>
<proteinExistence type="predicted"/>
<protein>
    <submittedName>
        <fullName evidence="2">20423_t:CDS:1</fullName>
    </submittedName>
</protein>
<keyword evidence="1" id="KW-0812">Transmembrane</keyword>
<feature type="non-terminal residue" evidence="2">
    <location>
        <position position="1"/>
    </location>
</feature>
<dbReference type="EMBL" id="CAJVQB010009842">
    <property type="protein sequence ID" value="CAG8734251.1"/>
    <property type="molecule type" value="Genomic_DNA"/>
</dbReference>
<sequence>NTLDSLTHSYYNLGNESGGMLIDVLLKTLYLNLYFLDNVFSNNSMKKRRIDKYFQS</sequence>